<sequence>MTGVVIFVRRCEQDGEPQQSLT</sequence>
<accession>A0A382SIF6</accession>
<organism evidence="1">
    <name type="scientific">marine metagenome</name>
    <dbReference type="NCBI Taxonomy" id="408172"/>
    <lineage>
        <taxon>unclassified sequences</taxon>
        <taxon>metagenomes</taxon>
        <taxon>ecological metagenomes</taxon>
    </lineage>
</organism>
<proteinExistence type="predicted"/>
<dbReference type="EMBL" id="UINC01128912">
    <property type="protein sequence ID" value="SVD08968.1"/>
    <property type="molecule type" value="Genomic_DNA"/>
</dbReference>
<protein>
    <submittedName>
        <fullName evidence="1">Uncharacterized protein</fullName>
    </submittedName>
</protein>
<gene>
    <name evidence="1" type="ORF">METZ01_LOCUS361822</name>
</gene>
<dbReference type="AlphaFoldDB" id="A0A382SIF6"/>
<evidence type="ECO:0000313" key="1">
    <source>
        <dbReference type="EMBL" id="SVD08968.1"/>
    </source>
</evidence>
<name>A0A382SIF6_9ZZZZ</name>
<reference evidence="1" key="1">
    <citation type="submission" date="2018-05" db="EMBL/GenBank/DDBJ databases">
        <authorList>
            <person name="Lanie J.A."/>
            <person name="Ng W.-L."/>
            <person name="Kazmierczak K.M."/>
            <person name="Andrzejewski T.M."/>
            <person name="Davidsen T.M."/>
            <person name="Wayne K.J."/>
            <person name="Tettelin H."/>
            <person name="Glass J.I."/>
            <person name="Rusch D."/>
            <person name="Podicherti R."/>
            <person name="Tsui H.-C.T."/>
            <person name="Winkler M.E."/>
        </authorList>
    </citation>
    <scope>NUCLEOTIDE SEQUENCE</scope>
</reference>